<dbReference type="PROSITE" id="PS50853">
    <property type="entry name" value="FN3"/>
    <property type="match status" value="2"/>
</dbReference>
<dbReference type="SUPFAM" id="SSF53649">
    <property type="entry name" value="Alkaline phosphatase-like"/>
    <property type="match status" value="1"/>
</dbReference>
<dbReference type="CDD" id="cd00063">
    <property type="entry name" value="FN3"/>
    <property type="match status" value="3"/>
</dbReference>
<dbReference type="InterPro" id="IPR036116">
    <property type="entry name" value="FN3_sf"/>
</dbReference>
<dbReference type="PANTHER" id="PTHR42693">
    <property type="entry name" value="ARYLSULFATASE FAMILY MEMBER"/>
    <property type="match status" value="1"/>
</dbReference>
<dbReference type="PANTHER" id="PTHR42693:SF42">
    <property type="entry name" value="ARYLSULFATASE G"/>
    <property type="match status" value="1"/>
</dbReference>
<keyword evidence="6" id="KW-0106">Calcium</keyword>
<dbReference type="RefSeq" id="WP_221233895.1">
    <property type="nucleotide sequence ID" value="NZ_JACIFF010000007.1"/>
</dbReference>
<sequence>MLSLLFCLVSCATRPELPAPAPDKPNIVLIVADDLGWMDPGFMGSTLYHTPNLDRLSEQSVRFTNGYAGAANCAPSRAAMMTGRYAPYNGVYTVSPSDRGDERTRRLVPTENNDVPADSLELLSTYLQRNGYRTGHFGKWHLGEDPTTQGFDINVGGSINGAPRGTYFSPYRISYIENGPEGEYLTDRLGTEAIDFLREAGSEPFFLYLPFYSVHTPIQAPDTTVARYLQHDNISDKQQATYAAMVEILDRNVGRLLDELDRQQLSENTIVIFTSDNGGIDKISDQAPLRAGKGAYYEGGTRVPLLIRWPGKIAPRRDSTPVINLDFYPTLATLAGLPAPRSELDGSDLSDLLLHQQPLAERTLYWHFPIYLQRYRKTGAESRDPLFRTRPGTTLRQGKWKLHEYFEDGGVELYDLTSDLGESRNLAEEEPEITDRLLTQMREWRRRTAAPVPDVPNPTFDADFEREAMRKLEEVTVDIDTNNGHELERGSSGFNVRIADKVWSYTHPDFREAVRLTQPGWLRFFSGTMGDAFNSATGLYDKDYALMMDHQKQYFTGYAFTAMKGPHHISDLNDLLGENGAKLVVTINGFTESPEVTRELARFCKNHHIEVVAWQFCNEPYFYVPARDRYWWNDGYDYARKMKPHADAIRDVFPEAKLALNFTWDGIWDFAKEINRYQREEGAYWNVFSKHSYAPHVGKTEDYEAAYHRANTVLPKVTSPDAMKEIEEYTEKDIPLLITEFGVWNRGLGEIQSSIYVAEYTLRQLAHSNAWYIGSHEISSRAQPINNRKQELLAAWEAGTPLETDSLRTGVRLHPRGKALRLVHEATNRTDFTWDTELDNGPTVSGMKGITVPGTYARAFRGTGENDYLLLTNRSAERRPLRLLLDGKQLSGKVRRQYFSSPDAAAEDFPILEDEIPADELELLPNSVMLVSWKNERASLPTPTRIYRVENGRKSVLLTWAPVEEATGYRISYRAEEGAERTIEVAAPQTTHTVNDLVAGERYRFTVASLNGNGTAPASPPVILRQQRPERPAFFQTATRDTTITVQWKSVADADGYRVYATDETTGKTETFDAGRAFGYRIEDREYDRPYRITVAAYNGWGEGAASEPVTLTPREDLPLPARNISATEREDGTVLLRWISQDEDVRFRVYRGDAPYEYRPLAEGIADTFYVDNSRAAGREYYYTVRAYNDAGESNRFPNVATVIERDAAVNVTIADVQEMEDGTTTVRVAVEGIVIGGKSAAGVALSDVTYLNVEERILAATTRQPERGQFTVRVPADRLEAGKTYAVRAFIDGPDGRVFSDPPYRITVSKR</sequence>
<dbReference type="Proteomes" id="UP000576209">
    <property type="component" value="Unassembled WGS sequence"/>
</dbReference>
<dbReference type="InterPro" id="IPR050738">
    <property type="entry name" value="Sulfatase"/>
</dbReference>
<dbReference type="Pfam" id="PF00884">
    <property type="entry name" value="Sulfatase"/>
    <property type="match status" value="1"/>
</dbReference>
<proteinExistence type="inferred from homology"/>
<name>A0A840E3I3_9BACT</name>
<dbReference type="Pfam" id="PF00041">
    <property type="entry name" value="fn3"/>
    <property type="match status" value="2"/>
</dbReference>
<feature type="domain" description="Fibronectin type-III" evidence="7">
    <location>
        <begin position="940"/>
        <end position="1029"/>
    </location>
</feature>
<dbReference type="Gene3D" id="3.40.720.10">
    <property type="entry name" value="Alkaline Phosphatase, subunit A"/>
    <property type="match status" value="1"/>
</dbReference>
<accession>A0A840E3I3</accession>
<evidence type="ECO:0000256" key="5">
    <source>
        <dbReference type="ARBA" id="ARBA00022801"/>
    </source>
</evidence>
<dbReference type="Gene3D" id="3.30.1120.10">
    <property type="match status" value="1"/>
</dbReference>
<dbReference type="SUPFAM" id="SSF49265">
    <property type="entry name" value="Fibronectin type III"/>
    <property type="match status" value="2"/>
</dbReference>
<dbReference type="InterPro" id="IPR017853">
    <property type="entry name" value="GH"/>
</dbReference>
<evidence type="ECO:0000256" key="6">
    <source>
        <dbReference type="ARBA" id="ARBA00022837"/>
    </source>
</evidence>
<dbReference type="GO" id="GO:0046872">
    <property type="term" value="F:metal ion binding"/>
    <property type="evidence" value="ECO:0007669"/>
    <property type="project" value="UniProtKB-KW"/>
</dbReference>
<dbReference type="InterPro" id="IPR013783">
    <property type="entry name" value="Ig-like_fold"/>
</dbReference>
<evidence type="ECO:0000256" key="3">
    <source>
        <dbReference type="ARBA" id="ARBA00022723"/>
    </source>
</evidence>
<dbReference type="Gene3D" id="3.20.20.80">
    <property type="entry name" value="Glycosidases"/>
    <property type="match status" value="1"/>
</dbReference>
<evidence type="ECO:0000313" key="8">
    <source>
        <dbReference type="EMBL" id="MBB4080134.1"/>
    </source>
</evidence>
<gene>
    <name evidence="8" type="ORF">GGR28_002764</name>
</gene>
<comment type="caution">
    <text evidence="8">The sequence shown here is derived from an EMBL/GenBank/DDBJ whole genome shotgun (WGS) entry which is preliminary data.</text>
</comment>
<comment type="cofactor">
    <cofactor evidence="1">
        <name>Ca(2+)</name>
        <dbReference type="ChEBI" id="CHEBI:29108"/>
    </cofactor>
</comment>
<dbReference type="SMART" id="SM00060">
    <property type="entry name" value="FN3"/>
    <property type="match status" value="3"/>
</dbReference>
<dbReference type="InterPro" id="IPR017850">
    <property type="entry name" value="Alkaline_phosphatase_core_sf"/>
</dbReference>
<evidence type="ECO:0000313" key="9">
    <source>
        <dbReference type="Proteomes" id="UP000576209"/>
    </source>
</evidence>
<evidence type="ECO:0000256" key="4">
    <source>
        <dbReference type="ARBA" id="ARBA00022729"/>
    </source>
</evidence>
<reference evidence="8 9" key="1">
    <citation type="submission" date="2020-08" db="EMBL/GenBank/DDBJ databases">
        <title>Genomic Encyclopedia of Type Strains, Phase IV (KMG-IV): sequencing the most valuable type-strain genomes for metagenomic binning, comparative biology and taxonomic classification.</title>
        <authorList>
            <person name="Goeker M."/>
        </authorList>
    </citation>
    <scope>NUCLEOTIDE SEQUENCE [LARGE SCALE GENOMIC DNA]</scope>
    <source>
        <strain evidence="8 9">DSM 105137</strain>
    </source>
</reference>
<feature type="domain" description="Fibronectin type-III" evidence="7">
    <location>
        <begin position="1031"/>
        <end position="1117"/>
    </location>
</feature>
<organism evidence="8 9">
    <name type="scientific">Neolewinella aquimaris</name>
    <dbReference type="NCBI Taxonomy" id="1835722"/>
    <lineage>
        <taxon>Bacteria</taxon>
        <taxon>Pseudomonadati</taxon>
        <taxon>Bacteroidota</taxon>
        <taxon>Saprospiria</taxon>
        <taxon>Saprospirales</taxon>
        <taxon>Lewinellaceae</taxon>
        <taxon>Neolewinella</taxon>
    </lineage>
</organism>
<dbReference type="EMBL" id="JACIFF010000007">
    <property type="protein sequence ID" value="MBB4080134.1"/>
    <property type="molecule type" value="Genomic_DNA"/>
</dbReference>
<keyword evidence="5" id="KW-0378">Hydrolase</keyword>
<dbReference type="InterPro" id="IPR000917">
    <property type="entry name" value="Sulfatase_N"/>
</dbReference>
<dbReference type="Gene3D" id="2.60.40.10">
    <property type="entry name" value="Immunoglobulins"/>
    <property type="match status" value="3"/>
</dbReference>
<dbReference type="InterPro" id="IPR003961">
    <property type="entry name" value="FN3_dom"/>
</dbReference>
<dbReference type="CDD" id="cd16144">
    <property type="entry name" value="ARS_like"/>
    <property type="match status" value="1"/>
</dbReference>
<keyword evidence="9" id="KW-1185">Reference proteome</keyword>
<dbReference type="GO" id="GO:0004065">
    <property type="term" value="F:arylsulfatase activity"/>
    <property type="evidence" value="ECO:0007669"/>
    <property type="project" value="TreeGrafter"/>
</dbReference>
<evidence type="ECO:0000259" key="7">
    <source>
        <dbReference type="PROSITE" id="PS50853"/>
    </source>
</evidence>
<comment type="similarity">
    <text evidence="2">Belongs to the sulfatase family.</text>
</comment>
<keyword evidence="3" id="KW-0479">Metal-binding</keyword>
<evidence type="ECO:0000256" key="1">
    <source>
        <dbReference type="ARBA" id="ARBA00001913"/>
    </source>
</evidence>
<keyword evidence="4" id="KW-0732">Signal</keyword>
<evidence type="ECO:0000256" key="2">
    <source>
        <dbReference type="ARBA" id="ARBA00008779"/>
    </source>
</evidence>
<dbReference type="SUPFAM" id="SSF51445">
    <property type="entry name" value="(Trans)glycosidases"/>
    <property type="match status" value="1"/>
</dbReference>
<protein>
    <submittedName>
        <fullName evidence="8">Arylsulfatase A-like enzyme/fibronectin type 3 domain-containing protein</fullName>
    </submittedName>
</protein>